<dbReference type="EMBL" id="QCYY01003398">
    <property type="protein sequence ID" value="ROT63694.1"/>
    <property type="molecule type" value="Genomic_DNA"/>
</dbReference>
<dbReference type="AlphaFoldDB" id="A0A423SHQ2"/>
<dbReference type="PANTHER" id="PTHR10736:SF65">
    <property type="entry name" value="BESTROPHIN 1, ISOFORM C-RELATED"/>
    <property type="match status" value="1"/>
</dbReference>
<dbReference type="PANTHER" id="PTHR10736">
    <property type="entry name" value="BESTROPHIN"/>
    <property type="match status" value="1"/>
</dbReference>
<keyword evidence="6" id="KW-0407">Ion channel</keyword>
<dbReference type="InterPro" id="IPR021134">
    <property type="entry name" value="Bestrophin-like"/>
</dbReference>
<name>A0A423SHQ2_PENVA</name>
<evidence type="ECO:0000256" key="6">
    <source>
        <dbReference type="RuleBase" id="RU363126"/>
    </source>
</evidence>
<feature type="region of interest" description="Disordered" evidence="7">
    <location>
        <begin position="449"/>
        <end position="481"/>
    </location>
</feature>
<dbReference type="Proteomes" id="UP000283509">
    <property type="component" value="Unassembled WGS sequence"/>
</dbReference>
<comment type="similarity">
    <text evidence="5 6">Belongs to the anion channel-forming bestrophin (TC 1.A.46) family. Calcium-sensitive chloride channel subfamily.</text>
</comment>
<comment type="function">
    <text evidence="6">Forms chloride channels.</text>
</comment>
<keyword evidence="6" id="KW-0869">Chloride channel</keyword>
<comment type="caution">
    <text evidence="8">The sequence shown here is derived from an EMBL/GenBank/DDBJ whole genome shotgun (WGS) entry which is preliminary data.</text>
</comment>
<keyword evidence="6" id="KW-0813">Transport</keyword>
<keyword evidence="6" id="KW-0406">Ion transport</keyword>
<evidence type="ECO:0000256" key="7">
    <source>
        <dbReference type="SAM" id="MobiDB-lite"/>
    </source>
</evidence>
<evidence type="ECO:0000256" key="3">
    <source>
        <dbReference type="ARBA" id="ARBA00022989"/>
    </source>
</evidence>
<feature type="transmembrane region" description="Helical" evidence="6">
    <location>
        <begin position="296"/>
        <end position="318"/>
    </location>
</feature>
<dbReference type="GO" id="GO:0034707">
    <property type="term" value="C:chloride channel complex"/>
    <property type="evidence" value="ECO:0007669"/>
    <property type="project" value="UniProtKB-KW"/>
</dbReference>
<sequence>MDEEVEHQYRQSGTTGGLPLGSSVTVTENTRRLPSSVFLLERTLSLTRSSTWSFEWHLPAVAPAMTVSYTSEVADCRGFGNFWKLLFRWRGSVYKLVWQELFLYATIYFSCSGIYRFVLNEPYRRAFEKVSLYCTYFSDLIPVSFVLGFYVSIVIQRWWAQFECIPWPETIALVVSTAIQGHDDRGRLMRRTIMRYVNLAFTLTLRMITPRAKKRFPTLDHMQEAGLMTSSERKIFEAISKVTPHPMYYLPLVWTGSVVSRARAEGRVRDDFAMKTIIDELNDIMRKLGDLLSYDWISVPLVYTQVVSLSVYSFFIATIMGRQFLDPTKNYPNNSIDFYIPVFTFLQFFFYMGWLKVAETLINPFGDDDDDFEVNWLIDRNIQVCYLIVDEMHNEHPDLVQDLYWDEIFPPELPYTYASEQYRRGPPMGSTANLVIPQEEQEILPVLDEVPEEGDGSAREMRSSGCCDDARHPESDSPAKC</sequence>
<feature type="transmembrane region" description="Helical" evidence="6">
    <location>
        <begin position="101"/>
        <end position="119"/>
    </location>
</feature>
<evidence type="ECO:0000313" key="8">
    <source>
        <dbReference type="EMBL" id="ROT63694.1"/>
    </source>
</evidence>
<dbReference type="GO" id="GO:0005254">
    <property type="term" value="F:chloride channel activity"/>
    <property type="evidence" value="ECO:0007669"/>
    <property type="project" value="UniProtKB-KW"/>
</dbReference>
<evidence type="ECO:0000313" key="9">
    <source>
        <dbReference type="Proteomes" id="UP000283509"/>
    </source>
</evidence>
<organism evidence="8 9">
    <name type="scientific">Penaeus vannamei</name>
    <name type="common">Whiteleg shrimp</name>
    <name type="synonym">Litopenaeus vannamei</name>
    <dbReference type="NCBI Taxonomy" id="6689"/>
    <lineage>
        <taxon>Eukaryota</taxon>
        <taxon>Metazoa</taxon>
        <taxon>Ecdysozoa</taxon>
        <taxon>Arthropoda</taxon>
        <taxon>Crustacea</taxon>
        <taxon>Multicrustacea</taxon>
        <taxon>Malacostraca</taxon>
        <taxon>Eumalacostraca</taxon>
        <taxon>Eucarida</taxon>
        <taxon>Decapoda</taxon>
        <taxon>Dendrobranchiata</taxon>
        <taxon>Penaeoidea</taxon>
        <taxon>Penaeidae</taxon>
        <taxon>Penaeus</taxon>
    </lineage>
</organism>
<keyword evidence="4 6" id="KW-0472">Membrane</keyword>
<accession>A0A423SHQ2</accession>
<keyword evidence="9" id="KW-1185">Reference proteome</keyword>
<evidence type="ECO:0000256" key="2">
    <source>
        <dbReference type="ARBA" id="ARBA00022692"/>
    </source>
</evidence>
<dbReference type="InterPro" id="IPR000615">
    <property type="entry name" value="Bestrophin"/>
</dbReference>
<reference evidence="8 9" key="1">
    <citation type="submission" date="2018-04" db="EMBL/GenBank/DDBJ databases">
        <authorList>
            <person name="Zhang X."/>
            <person name="Yuan J."/>
            <person name="Li F."/>
            <person name="Xiang J."/>
        </authorList>
    </citation>
    <scope>NUCLEOTIDE SEQUENCE [LARGE SCALE GENOMIC DNA]</scope>
    <source>
        <tissue evidence="8">Muscle</tissue>
    </source>
</reference>
<dbReference type="Pfam" id="PF01062">
    <property type="entry name" value="Bestrophin"/>
    <property type="match status" value="1"/>
</dbReference>
<keyword evidence="3 6" id="KW-1133">Transmembrane helix</keyword>
<keyword evidence="6" id="KW-0868">Chloride</keyword>
<feature type="transmembrane region" description="Helical" evidence="6">
    <location>
        <begin position="140"/>
        <end position="159"/>
    </location>
</feature>
<evidence type="ECO:0000256" key="4">
    <source>
        <dbReference type="ARBA" id="ARBA00023136"/>
    </source>
</evidence>
<comment type="subcellular location">
    <subcellularLocation>
        <location evidence="6">Cell membrane</location>
        <topology evidence="6">Multi-pass membrane protein</topology>
    </subcellularLocation>
    <subcellularLocation>
        <location evidence="1">Membrane</location>
    </subcellularLocation>
</comment>
<dbReference type="GO" id="GO:0005886">
    <property type="term" value="C:plasma membrane"/>
    <property type="evidence" value="ECO:0007669"/>
    <property type="project" value="UniProtKB-SubCell"/>
</dbReference>
<feature type="compositionally biased region" description="Basic and acidic residues" evidence="7">
    <location>
        <begin position="456"/>
        <end position="481"/>
    </location>
</feature>
<feature type="transmembrane region" description="Helical" evidence="6">
    <location>
        <begin position="338"/>
        <end position="355"/>
    </location>
</feature>
<dbReference type="OrthoDB" id="201595at2759"/>
<reference evidence="8 9" key="2">
    <citation type="submission" date="2019-01" db="EMBL/GenBank/DDBJ databases">
        <title>The decoding of complex shrimp genome reveals the adaptation for benthos swimmer, frequently molting mechanism and breeding impact on genome.</title>
        <authorList>
            <person name="Sun Y."/>
            <person name="Gao Y."/>
            <person name="Yu Y."/>
        </authorList>
    </citation>
    <scope>NUCLEOTIDE SEQUENCE [LARGE SCALE GENOMIC DNA]</scope>
    <source>
        <tissue evidence="8">Muscle</tissue>
    </source>
</reference>
<gene>
    <name evidence="8" type="ORF">C7M84_018429</name>
</gene>
<keyword evidence="2 6" id="KW-0812">Transmembrane</keyword>
<protein>
    <recommendedName>
        <fullName evidence="6">Bestrophin homolog</fullName>
    </recommendedName>
</protein>
<keyword evidence="6" id="KW-1003">Cell membrane</keyword>
<proteinExistence type="inferred from homology"/>
<evidence type="ECO:0000256" key="1">
    <source>
        <dbReference type="ARBA" id="ARBA00004370"/>
    </source>
</evidence>
<evidence type="ECO:0000256" key="5">
    <source>
        <dbReference type="ARBA" id="ARBA00034769"/>
    </source>
</evidence>